<evidence type="ECO:0000313" key="7">
    <source>
        <dbReference type="Proteomes" id="UP000433876"/>
    </source>
</evidence>
<dbReference type="PANTHER" id="PTHR33337:SF40">
    <property type="entry name" value="CENP-V_GFA DOMAIN-CONTAINING PROTEIN-RELATED"/>
    <property type="match status" value="1"/>
</dbReference>
<dbReference type="Proteomes" id="UP000433876">
    <property type="component" value="Unassembled WGS sequence"/>
</dbReference>
<accession>A0A8S8ZMS6</accession>
<dbReference type="Pfam" id="PF04828">
    <property type="entry name" value="GFA"/>
    <property type="match status" value="1"/>
</dbReference>
<gene>
    <name evidence="6" type="ORF">SMACR_08712</name>
</gene>
<evidence type="ECO:0000256" key="1">
    <source>
        <dbReference type="ARBA" id="ARBA00005495"/>
    </source>
</evidence>
<dbReference type="InterPro" id="IPR006913">
    <property type="entry name" value="CENP-V/GFA"/>
</dbReference>
<dbReference type="GO" id="GO:0046872">
    <property type="term" value="F:metal ion binding"/>
    <property type="evidence" value="ECO:0007669"/>
    <property type="project" value="UniProtKB-KW"/>
</dbReference>
<comment type="similarity">
    <text evidence="1">Belongs to the Gfa family.</text>
</comment>
<evidence type="ECO:0000256" key="4">
    <source>
        <dbReference type="ARBA" id="ARBA00023239"/>
    </source>
</evidence>
<dbReference type="Gene3D" id="3.90.1590.10">
    <property type="entry name" value="glutathione-dependent formaldehyde- activating enzyme (gfa)"/>
    <property type="match status" value="1"/>
</dbReference>
<protein>
    <recommendedName>
        <fullName evidence="5">CENP-V/GFA domain-containing protein</fullName>
    </recommendedName>
</protein>
<dbReference type="PROSITE" id="PS51891">
    <property type="entry name" value="CENP_V_GFA"/>
    <property type="match status" value="1"/>
</dbReference>
<sequence length="237" mass="25193">MTAALSSEISLHPLLDNLPSSASTTTKQEEPSLPALPITLICHCPPSSSPGPIKVTLTNQILHNHACGCSKCWKPSGALFSVVGVVPSSGLSVIANAEKLEVVDENATIQRWKCKECGVHLYGRIEKQHPFRGLDFVHGELALGQSGGSEGEGENEGGGLGEGKVEFAAFVSSIIEGGFEPHAHANGDEGKGGNIKQVRDRLREIFGEKVYDCLSPSLMDVIAEWEGRRSGKLKAVL</sequence>
<reference evidence="6 7" key="1">
    <citation type="submission" date="2017-07" db="EMBL/GenBank/DDBJ databases">
        <title>Genome sequence of the Sordaria macrospora wild type strain R19027.</title>
        <authorList>
            <person name="Nowrousian M."/>
            <person name="Teichert I."/>
            <person name="Kueck U."/>
        </authorList>
    </citation>
    <scope>NUCLEOTIDE SEQUENCE [LARGE SCALE GENOMIC DNA]</scope>
    <source>
        <strain evidence="6 7">R19027</strain>
        <tissue evidence="6">Mycelium</tissue>
    </source>
</reference>
<dbReference type="VEuPathDB" id="FungiDB:SMAC_08712"/>
<evidence type="ECO:0000256" key="2">
    <source>
        <dbReference type="ARBA" id="ARBA00022723"/>
    </source>
</evidence>
<dbReference type="OMA" id="ECGTHMY"/>
<dbReference type="EMBL" id="NMPR01000098">
    <property type="protein sequence ID" value="KAA8630648.1"/>
    <property type="molecule type" value="Genomic_DNA"/>
</dbReference>
<organism evidence="6 7">
    <name type="scientific">Sordaria macrospora</name>
    <dbReference type="NCBI Taxonomy" id="5147"/>
    <lineage>
        <taxon>Eukaryota</taxon>
        <taxon>Fungi</taxon>
        <taxon>Dikarya</taxon>
        <taxon>Ascomycota</taxon>
        <taxon>Pezizomycotina</taxon>
        <taxon>Sordariomycetes</taxon>
        <taxon>Sordariomycetidae</taxon>
        <taxon>Sordariales</taxon>
        <taxon>Sordariaceae</taxon>
        <taxon>Sordaria</taxon>
    </lineage>
</organism>
<dbReference type="SMR" id="A0A8S8ZMS6"/>
<comment type="caution">
    <text evidence="6">The sequence shown here is derived from an EMBL/GenBank/DDBJ whole genome shotgun (WGS) entry which is preliminary data.</text>
</comment>
<name>A0A8S8ZMS6_SORMA</name>
<dbReference type="GO" id="GO:0016846">
    <property type="term" value="F:carbon-sulfur lyase activity"/>
    <property type="evidence" value="ECO:0007669"/>
    <property type="project" value="InterPro"/>
</dbReference>
<keyword evidence="3" id="KW-0862">Zinc</keyword>
<evidence type="ECO:0000256" key="3">
    <source>
        <dbReference type="ARBA" id="ARBA00022833"/>
    </source>
</evidence>
<dbReference type="SUPFAM" id="SSF51316">
    <property type="entry name" value="Mss4-like"/>
    <property type="match status" value="1"/>
</dbReference>
<dbReference type="InterPro" id="IPR011057">
    <property type="entry name" value="Mss4-like_sf"/>
</dbReference>
<evidence type="ECO:0000259" key="5">
    <source>
        <dbReference type="PROSITE" id="PS51891"/>
    </source>
</evidence>
<dbReference type="AlphaFoldDB" id="A0A8S8ZMS6"/>
<dbReference type="PANTHER" id="PTHR33337">
    <property type="entry name" value="GFA DOMAIN-CONTAINING PROTEIN"/>
    <property type="match status" value="1"/>
</dbReference>
<keyword evidence="2" id="KW-0479">Metal-binding</keyword>
<evidence type="ECO:0000313" key="6">
    <source>
        <dbReference type="EMBL" id="KAA8630648.1"/>
    </source>
</evidence>
<feature type="domain" description="CENP-V/GFA" evidence="5">
    <location>
        <begin position="38"/>
        <end position="152"/>
    </location>
</feature>
<keyword evidence="4" id="KW-0456">Lyase</keyword>
<proteinExistence type="inferred from homology"/>